<dbReference type="AlphaFoldDB" id="A0A0G0AQF3"/>
<sequence>MDIGSEQASIQLFNLSQTNEDCLKRLEEVDRKLIITIDTEDHFKQRIESWIQKNPSKSTLLLAQHIPPHNAVSYPVDLSQKDWKGVEKQFSNLNKAFAGAYSDIRDLRERVFGPHSVAMLPLRNARFFGREDIGPIAITLSGLGGIGKSQIAREYAYRWKEQYDIILWISSETALSLDQSLRKAAVELKLDNVSQTDSFQNKVAVRGKLERSGNIPQTSSFCGECILGTPWLVIFDNLHDVSIVADFWPRRGLGSIIVTSVVSDVVFNLNPYRIRVPAFSDDEAIGCLLNHLSLDNTVEMNKISAAQINQELGGHPLAIVRVAAFARSCKLRIEECADQIELALEERDEGQYLHGDWEQGNLFLNHIVTLNRHYLDPFSSPQIHPSLHYARLLSNCAWFLCEKGNDIEARAILIGGLDAYEKLKSKSESDDINAIYARMLNTSAHLDGLRGFFDSQKEKFDQVLNIRKRYFESINNWFFIGHLFIAWGNYHFALRDFQNSRKSFLYALKQYEEIGKVMYHPDAVACLYKIGRVALEEGDLNDAIETFRESIRRLRLTDSMSSQLGRVRFMLCKALRTMGLENTDEIRKLEKEIRDLVQALKPQQDSSVEITEALLDSLVCGIIR</sequence>
<gene>
    <name evidence="1" type="ORF">THAR02_01129</name>
</gene>
<dbReference type="OrthoDB" id="4748888at2759"/>
<comment type="caution">
    <text evidence="1">The sequence shown here is derived from an EMBL/GenBank/DDBJ whole genome shotgun (WGS) entry which is preliminary data.</text>
</comment>
<dbReference type="InterPro" id="IPR027417">
    <property type="entry name" value="P-loop_NTPase"/>
</dbReference>
<organism evidence="1 2">
    <name type="scientific">Trichoderma harzianum</name>
    <name type="common">Hypocrea lixii</name>
    <dbReference type="NCBI Taxonomy" id="5544"/>
    <lineage>
        <taxon>Eukaryota</taxon>
        <taxon>Fungi</taxon>
        <taxon>Dikarya</taxon>
        <taxon>Ascomycota</taxon>
        <taxon>Pezizomycotina</taxon>
        <taxon>Sordariomycetes</taxon>
        <taxon>Hypocreomycetidae</taxon>
        <taxon>Hypocreales</taxon>
        <taxon>Hypocreaceae</taxon>
        <taxon>Trichoderma</taxon>
    </lineage>
</organism>
<dbReference type="GO" id="GO:0043531">
    <property type="term" value="F:ADP binding"/>
    <property type="evidence" value="ECO:0007669"/>
    <property type="project" value="InterPro"/>
</dbReference>
<dbReference type="Gene3D" id="1.25.40.10">
    <property type="entry name" value="Tetratricopeptide repeat domain"/>
    <property type="match status" value="1"/>
</dbReference>
<dbReference type="Gene3D" id="3.40.50.300">
    <property type="entry name" value="P-loop containing nucleotide triphosphate hydrolases"/>
    <property type="match status" value="1"/>
</dbReference>
<dbReference type="SUPFAM" id="SSF48452">
    <property type="entry name" value="TPR-like"/>
    <property type="match status" value="1"/>
</dbReference>
<reference evidence="2" key="1">
    <citation type="journal article" date="2015" name="Genome Announc.">
        <title>Draft whole-genome sequence of the biocontrol agent Trichoderma harzianum T6776.</title>
        <authorList>
            <person name="Baroncelli R."/>
            <person name="Piaggeschi G."/>
            <person name="Fiorini L."/>
            <person name="Bertolini E."/>
            <person name="Zapparata A."/>
            <person name="Pe M.E."/>
            <person name="Sarrocco S."/>
            <person name="Vannacci G."/>
        </authorList>
    </citation>
    <scope>NUCLEOTIDE SEQUENCE [LARGE SCALE GENOMIC DNA]</scope>
    <source>
        <strain evidence="2">T6776</strain>
    </source>
</reference>
<evidence type="ECO:0000313" key="1">
    <source>
        <dbReference type="EMBL" id="KKP06744.1"/>
    </source>
</evidence>
<accession>A0A0G0AQF3</accession>
<evidence type="ECO:0000313" key="2">
    <source>
        <dbReference type="Proteomes" id="UP000034112"/>
    </source>
</evidence>
<dbReference type="PANTHER" id="PTHR35205">
    <property type="entry name" value="NB-ARC AND TPR DOMAIN PROTEIN"/>
    <property type="match status" value="1"/>
</dbReference>
<dbReference type="PANTHER" id="PTHR35205:SF1">
    <property type="entry name" value="ZU5 DOMAIN-CONTAINING PROTEIN"/>
    <property type="match status" value="1"/>
</dbReference>
<dbReference type="Proteomes" id="UP000034112">
    <property type="component" value="Unassembled WGS sequence"/>
</dbReference>
<name>A0A0G0AQF3_TRIHA</name>
<proteinExistence type="predicted"/>
<protein>
    <submittedName>
        <fullName evidence="1">Tetratricopeptide repeat domain-containing protein</fullName>
    </submittedName>
</protein>
<dbReference type="InterPro" id="IPR011990">
    <property type="entry name" value="TPR-like_helical_dom_sf"/>
</dbReference>
<dbReference type="SUPFAM" id="SSF52540">
    <property type="entry name" value="P-loop containing nucleoside triphosphate hydrolases"/>
    <property type="match status" value="1"/>
</dbReference>
<dbReference type="EMBL" id="JOKZ01000019">
    <property type="protein sequence ID" value="KKP06744.1"/>
    <property type="molecule type" value="Genomic_DNA"/>
</dbReference>